<accession>A0A545SKR2</accession>
<comment type="caution">
    <text evidence="1">The sequence shown here is derived from an EMBL/GenBank/DDBJ whole genome shotgun (WGS) entry which is preliminary data.</text>
</comment>
<organism evidence="1 2">
    <name type="scientific">Exilibacterium tricleocarpae</name>
    <dbReference type="NCBI Taxonomy" id="2591008"/>
    <lineage>
        <taxon>Bacteria</taxon>
        <taxon>Pseudomonadati</taxon>
        <taxon>Pseudomonadota</taxon>
        <taxon>Gammaproteobacteria</taxon>
        <taxon>Cellvibrionales</taxon>
        <taxon>Cellvibrionaceae</taxon>
        <taxon>Exilibacterium</taxon>
    </lineage>
</organism>
<keyword evidence="2" id="KW-1185">Reference proteome</keyword>
<evidence type="ECO:0000313" key="1">
    <source>
        <dbReference type="EMBL" id="TQV65574.1"/>
    </source>
</evidence>
<name>A0A545SKR2_9GAMM</name>
<protein>
    <submittedName>
        <fullName evidence="1">Uncharacterized protein</fullName>
    </submittedName>
</protein>
<dbReference type="EMBL" id="VHSG01000075">
    <property type="protein sequence ID" value="TQV65574.1"/>
    <property type="molecule type" value="Genomic_DNA"/>
</dbReference>
<evidence type="ECO:0000313" key="2">
    <source>
        <dbReference type="Proteomes" id="UP000319732"/>
    </source>
</evidence>
<proteinExistence type="predicted"/>
<dbReference type="AlphaFoldDB" id="A0A545SKR2"/>
<dbReference type="RefSeq" id="WP_142930356.1">
    <property type="nucleotide sequence ID" value="NZ_ML660150.1"/>
</dbReference>
<dbReference type="Proteomes" id="UP000319732">
    <property type="component" value="Unassembled WGS sequence"/>
</dbReference>
<reference evidence="1 2" key="1">
    <citation type="submission" date="2019-06" db="EMBL/GenBank/DDBJ databases">
        <title>Whole genome sequence for Cellvibrionaceae sp. R142.</title>
        <authorList>
            <person name="Wang G."/>
        </authorList>
    </citation>
    <scope>NUCLEOTIDE SEQUENCE [LARGE SCALE GENOMIC DNA]</scope>
    <source>
        <strain evidence="1 2">R142</strain>
    </source>
</reference>
<sequence length="92" mass="10280">MSKVSQKDIESEGVPKHISKTDRLALRKNSSRCPVCKEKLGKIGKGTRYKNQCFSCGAVLAKELKCGRCNTNRVWRGKKGIFCHGCGNEHVR</sequence>
<gene>
    <name evidence="1" type="ORF">FKG94_28555</name>
</gene>